<dbReference type="GO" id="GO:0003677">
    <property type="term" value="F:DNA binding"/>
    <property type="evidence" value="ECO:0007669"/>
    <property type="project" value="InterPro"/>
</dbReference>
<dbReference type="Gene3D" id="1.10.10.10">
    <property type="entry name" value="Winged helix-like DNA-binding domain superfamily/Winged helix DNA-binding domain"/>
    <property type="match status" value="1"/>
</dbReference>
<dbReference type="InterPro" id="IPR046342">
    <property type="entry name" value="CBS_dom_sf"/>
</dbReference>
<dbReference type="InterPro" id="IPR036388">
    <property type="entry name" value="WH-like_DNA-bd_sf"/>
</dbReference>
<keyword evidence="7" id="KW-1185">Reference proteome</keyword>
<keyword evidence="1" id="KW-0028">Amino-acid biosynthesis</keyword>
<feature type="domain" description="CBS" evidence="5">
    <location>
        <begin position="239"/>
        <end position="291"/>
    </location>
</feature>
<dbReference type="Gene3D" id="3.10.580.10">
    <property type="entry name" value="CBS-domain"/>
    <property type="match status" value="1"/>
</dbReference>
<accession>A0AA90ZBP7</accession>
<evidence type="ECO:0000313" key="6">
    <source>
        <dbReference type="EMBL" id="MDR6222292.1"/>
    </source>
</evidence>
<reference evidence="6 7" key="1">
    <citation type="submission" date="2023-07" db="EMBL/GenBank/DDBJ databases">
        <title>Genomic Encyclopedia of Type Strains, Phase IV (KMG-IV): sequencing the most valuable type-strain genomes for metagenomic binning, comparative biology and taxonomic classification.</title>
        <authorList>
            <person name="Goeker M."/>
        </authorList>
    </citation>
    <scope>NUCLEOTIDE SEQUENCE [LARGE SCALE GENOMIC DNA]</scope>
    <source>
        <strain evidence="6 7">DSM 17273</strain>
    </source>
</reference>
<dbReference type="RefSeq" id="WP_270095716.1">
    <property type="nucleotide sequence ID" value="NZ_JAQFFK010000001.1"/>
</dbReference>
<dbReference type="InterPro" id="IPR005104">
    <property type="entry name" value="WHTH_HrcA_DNA-bd"/>
</dbReference>
<feature type="domain" description="CBS" evidence="5">
    <location>
        <begin position="177"/>
        <end position="233"/>
    </location>
</feature>
<dbReference type="SUPFAM" id="SSF54631">
    <property type="entry name" value="CBS-domain pair"/>
    <property type="match status" value="1"/>
</dbReference>
<keyword evidence="3" id="KW-0486">Methionine biosynthesis</keyword>
<evidence type="ECO:0000256" key="2">
    <source>
        <dbReference type="ARBA" id="ARBA00023122"/>
    </source>
</evidence>
<proteinExistence type="predicted"/>
<protein>
    <submittedName>
        <fullName evidence="6">Transcriptional regulator</fullName>
    </submittedName>
</protein>
<dbReference type="InterPro" id="IPR036390">
    <property type="entry name" value="WH_DNA-bd_sf"/>
</dbReference>
<dbReference type="SMART" id="SM00116">
    <property type="entry name" value="CBS"/>
    <property type="match status" value="2"/>
</dbReference>
<sequence>MELTPIQKEIIIELINLQRQKASAVKGEEIAELIDRNPGTVRNQMQSLKMLGLVEGVPGPKGGYRATGDAYEALNVTAMDKEAEVPIYKNEEVVKGATVAEISFTTVRHPDLCNGRIKVLGNIKAFNSGDQVQVGPTPVNRLIVRGEVVGRDDTENLLLFEITEMVSLPKKSIKHYIKKDTVSVEPNSTIQEAARIFITNNIHGAPVEDNGKIVGIVTFMDIGKTLASGKMTLKIKDIMTKNVITIDGESSLSDAVHMFDEHNIGRLIVTIDGVPRGMISRTDVLHELVIY</sequence>
<dbReference type="AlphaFoldDB" id="A0AA90ZBP7"/>
<organism evidence="6 7">
    <name type="scientific">Methanococcoides alaskense</name>
    <dbReference type="NCBI Taxonomy" id="325778"/>
    <lineage>
        <taxon>Archaea</taxon>
        <taxon>Methanobacteriati</taxon>
        <taxon>Methanobacteriota</taxon>
        <taxon>Stenosarchaea group</taxon>
        <taxon>Methanomicrobia</taxon>
        <taxon>Methanosarcinales</taxon>
        <taxon>Methanosarcinaceae</taxon>
        <taxon>Methanococcoides</taxon>
    </lineage>
</organism>
<name>A0AA90ZBP7_9EURY</name>
<keyword evidence="2 4" id="KW-0129">CBS domain</keyword>
<dbReference type="Proteomes" id="UP001185015">
    <property type="component" value="Unassembled WGS sequence"/>
</dbReference>
<evidence type="ECO:0000259" key="5">
    <source>
        <dbReference type="PROSITE" id="PS51371"/>
    </source>
</evidence>
<dbReference type="GO" id="GO:0009086">
    <property type="term" value="P:methionine biosynthetic process"/>
    <property type="evidence" value="ECO:0007669"/>
    <property type="project" value="UniProtKB-KW"/>
</dbReference>
<dbReference type="GO" id="GO:0006355">
    <property type="term" value="P:regulation of DNA-templated transcription"/>
    <property type="evidence" value="ECO:0007669"/>
    <property type="project" value="InterPro"/>
</dbReference>
<evidence type="ECO:0000256" key="1">
    <source>
        <dbReference type="ARBA" id="ARBA00022605"/>
    </source>
</evidence>
<dbReference type="PROSITE" id="PS51371">
    <property type="entry name" value="CBS"/>
    <property type="match status" value="2"/>
</dbReference>
<dbReference type="EMBL" id="JAVDQI010000002">
    <property type="protein sequence ID" value="MDR6222292.1"/>
    <property type="molecule type" value="Genomic_DNA"/>
</dbReference>
<comment type="caution">
    <text evidence="6">The sequence shown here is derived from an EMBL/GenBank/DDBJ whole genome shotgun (WGS) entry which is preliminary data.</text>
</comment>
<dbReference type="InterPro" id="IPR051257">
    <property type="entry name" value="Diverse_CBS-Domain"/>
</dbReference>
<evidence type="ECO:0000256" key="3">
    <source>
        <dbReference type="ARBA" id="ARBA00023167"/>
    </source>
</evidence>
<gene>
    <name evidence="6" type="ORF">J2750_000737</name>
</gene>
<dbReference type="InterPro" id="IPR000644">
    <property type="entry name" value="CBS_dom"/>
</dbReference>
<dbReference type="PANTHER" id="PTHR43080">
    <property type="entry name" value="CBS DOMAIN-CONTAINING PROTEIN CBSX3, MITOCHONDRIAL"/>
    <property type="match status" value="1"/>
</dbReference>
<dbReference type="Pfam" id="PF03444">
    <property type="entry name" value="WHD_HrcA"/>
    <property type="match status" value="1"/>
</dbReference>
<dbReference type="PIRSF" id="PIRSF005063">
    <property type="entry name" value="UCP005063_CBS_MJ1232"/>
    <property type="match status" value="1"/>
</dbReference>
<dbReference type="InterPro" id="IPR016436">
    <property type="entry name" value="UCP005063_CBS"/>
</dbReference>
<dbReference type="PANTHER" id="PTHR43080:SF2">
    <property type="entry name" value="CBS DOMAIN-CONTAINING PROTEIN"/>
    <property type="match status" value="1"/>
</dbReference>
<evidence type="ECO:0000256" key="4">
    <source>
        <dbReference type="PROSITE-ProRule" id="PRU00703"/>
    </source>
</evidence>
<dbReference type="Pfam" id="PF00571">
    <property type="entry name" value="CBS"/>
    <property type="match status" value="2"/>
</dbReference>
<evidence type="ECO:0000313" key="7">
    <source>
        <dbReference type="Proteomes" id="UP001185015"/>
    </source>
</evidence>
<dbReference type="CDD" id="cd04588">
    <property type="entry name" value="CBS_pair_archHTH_assoc"/>
    <property type="match status" value="1"/>
</dbReference>
<dbReference type="SUPFAM" id="SSF46785">
    <property type="entry name" value="Winged helix' DNA-binding domain"/>
    <property type="match status" value="1"/>
</dbReference>